<dbReference type="EMBL" id="BMRG01000004">
    <property type="protein sequence ID" value="GGP54554.1"/>
    <property type="molecule type" value="Genomic_DNA"/>
</dbReference>
<reference evidence="1" key="2">
    <citation type="submission" date="2020-09" db="EMBL/GenBank/DDBJ databases">
        <authorList>
            <person name="Sun Q."/>
            <person name="Ohkuma M."/>
        </authorList>
    </citation>
    <scope>NUCLEOTIDE SEQUENCE</scope>
    <source>
        <strain evidence="1">JCM 3313</strain>
    </source>
</reference>
<keyword evidence="1" id="KW-0830">Ubiquinone</keyword>
<evidence type="ECO:0000313" key="1">
    <source>
        <dbReference type="EMBL" id="GGP54554.1"/>
    </source>
</evidence>
<organism evidence="1 2">
    <name type="scientific">Saccharothrix coeruleofusca</name>
    <dbReference type="NCBI Taxonomy" id="33919"/>
    <lineage>
        <taxon>Bacteria</taxon>
        <taxon>Bacillati</taxon>
        <taxon>Actinomycetota</taxon>
        <taxon>Actinomycetes</taxon>
        <taxon>Pseudonocardiales</taxon>
        <taxon>Pseudonocardiaceae</taxon>
        <taxon>Saccharothrix</taxon>
    </lineage>
</organism>
<dbReference type="PANTHER" id="PTHR43861">
    <property type="entry name" value="TRANS-ACONITATE 2-METHYLTRANSFERASE-RELATED"/>
    <property type="match status" value="1"/>
</dbReference>
<comment type="caution">
    <text evidence="1">The sequence shown here is derived from an EMBL/GenBank/DDBJ whole genome shotgun (WGS) entry which is preliminary data.</text>
</comment>
<accession>A0A918AL43</accession>
<proteinExistence type="predicted"/>
<dbReference type="InterPro" id="IPR029063">
    <property type="entry name" value="SAM-dependent_MTases_sf"/>
</dbReference>
<dbReference type="PANTHER" id="PTHR43861:SF1">
    <property type="entry name" value="TRANS-ACONITATE 2-METHYLTRANSFERASE"/>
    <property type="match status" value="1"/>
</dbReference>
<dbReference type="RefSeq" id="WP_229795643.1">
    <property type="nucleotide sequence ID" value="NZ_BMRG01000004.1"/>
</dbReference>
<evidence type="ECO:0000313" key="2">
    <source>
        <dbReference type="Proteomes" id="UP000639606"/>
    </source>
</evidence>
<dbReference type="CDD" id="cd02440">
    <property type="entry name" value="AdoMet_MTases"/>
    <property type="match status" value="1"/>
</dbReference>
<dbReference type="Gene3D" id="3.40.50.150">
    <property type="entry name" value="Vaccinia Virus protein VP39"/>
    <property type="match status" value="1"/>
</dbReference>
<sequence>MTPRLSTSQVPGAFDTAAAGYDLLVGLNPGYHEGLRRSARALRLPGGGAGLRVLDLGCGTGASTAALLSVAPEAEIVAVDASAGMLDRARAKSWPAGVRFVRSRAEDLAEAGVSGPFDAVFAAYLVRNLPDPDPTLRVVRELLRPGAPLVVHEYAVRGSLLRTAIWTALCWSVVIPGGLLVTRDHRLYTYLWRSALRFDSPGELRDRLRRNGFTGVRSTPLPGSQLGVAHTFLGRAPLPERG</sequence>
<gene>
    <name evidence="1" type="primary">ubiE</name>
    <name evidence="1" type="ORF">GCM10010185_28830</name>
</gene>
<keyword evidence="1" id="KW-0489">Methyltransferase</keyword>
<dbReference type="GO" id="GO:0008168">
    <property type="term" value="F:methyltransferase activity"/>
    <property type="evidence" value="ECO:0007669"/>
    <property type="project" value="UniProtKB-KW"/>
</dbReference>
<dbReference type="Pfam" id="PF01209">
    <property type="entry name" value="Ubie_methyltran"/>
    <property type="match status" value="1"/>
</dbReference>
<dbReference type="SUPFAM" id="SSF53335">
    <property type="entry name" value="S-adenosyl-L-methionine-dependent methyltransferases"/>
    <property type="match status" value="1"/>
</dbReference>
<keyword evidence="2" id="KW-1185">Reference proteome</keyword>
<protein>
    <submittedName>
        <fullName evidence="1">Ubiquinone/menaquinone biosynthesis methyltransferase</fullName>
    </submittedName>
</protein>
<name>A0A918AL43_9PSEU</name>
<keyword evidence="1" id="KW-0808">Transferase</keyword>
<dbReference type="GO" id="GO:0032259">
    <property type="term" value="P:methylation"/>
    <property type="evidence" value="ECO:0007669"/>
    <property type="project" value="UniProtKB-KW"/>
</dbReference>
<dbReference type="AlphaFoldDB" id="A0A918AL43"/>
<reference evidence="1" key="1">
    <citation type="journal article" date="2014" name="Int. J. Syst. Evol. Microbiol.">
        <title>Complete genome sequence of Corynebacterium casei LMG S-19264T (=DSM 44701T), isolated from a smear-ripened cheese.</title>
        <authorList>
            <consortium name="US DOE Joint Genome Institute (JGI-PGF)"/>
            <person name="Walter F."/>
            <person name="Albersmeier A."/>
            <person name="Kalinowski J."/>
            <person name="Ruckert C."/>
        </authorList>
    </citation>
    <scope>NUCLEOTIDE SEQUENCE</scope>
    <source>
        <strain evidence="1">JCM 3313</strain>
    </source>
</reference>
<dbReference type="Proteomes" id="UP000639606">
    <property type="component" value="Unassembled WGS sequence"/>
</dbReference>